<sequence length="360" mass="42658">MKHIDRPSGCFVDRHLTEPNLESVDVIMLSLDAEDFLEKSLYTIYREIPVNRLFVCDGGSKDQTLELLENFPRVEIHARPDLKTAGKALEFLFSLVTTEWFVLVDTDIELFPGWFDEMSKNQHLYDALESSKRLRSFHFYREDKPKLDEHCRSLDLCHLLRKKSIKNFHCDDDYMWRFTDILLRQVIETSGFKYGKIDTTSHIHNETESIRYQSDNTKNYEKIVFDEPQHVIIDIEKFKQWRVKHAKAIAKYLDPEHPIVKADRGNEAVIKILDREWIIENAPKWIKYYTPDDNKDLEVESLVTQIGDEKMKKLVKEIANLKNSNAEYQKTIDAIHNSFTWKTLRKYDKIIDKVLGRKER</sequence>
<gene>
    <name evidence="3" type="ORF">NDEV_0143</name>
</gene>
<organism evidence="3 4">
    <name type="scientific">Nitrosotalea devaniterrae</name>
    <dbReference type="NCBI Taxonomy" id="1078905"/>
    <lineage>
        <taxon>Archaea</taxon>
        <taxon>Nitrososphaerota</taxon>
        <taxon>Nitrososphaeria</taxon>
        <taxon>Nitrosotaleales</taxon>
        <taxon>Nitrosotaleaceae</taxon>
        <taxon>Nitrosotalea</taxon>
    </lineage>
</organism>
<evidence type="ECO:0000259" key="2">
    <source>
        <dbReference type="Pfam" id="PF00535"/>
    </source>
</evidence>
<feature type="coiled-coil region" evidence="1">
    <location>
        <begin position="311"/>
        <end position="338"/>
    </location>
</feature>
<dbReference type="Proteomes" id="UP000196239">
    <property type="component" value="Chromosome 1"/>
</dbReference>
<keyword evidence="4" id="KW-1185">Reference proteome</keyword>
<evidence type="ECO:0000313" key="3">
    <source>
        <dbReference type="EMBL" id="CUR50908.1"/>
    </source>
</evidence>
<name>A0A128A0N9_9ARCH</name>
<evidence type="ECO:0000313" key="4">
    <source>
        <dbReference type="Proteomes" id="UP000196239"/>
    </source>
</evidence>
<proteinExistence type="predicted"/>
<dbReference type="SUPFAM" id="SSF53448">
    <property type="entry name" value="Nucleotide-diphospho-sugar transferases"/>
    <property type="match status" value="1"/>
</dbReference>
<dbReference type="Gene3D" id="3.90.550.10">
    <property type="entry name" value="Spore Coat Polysaccharide Biosynthesis Protein SpsA, Chain A"/>
    <property type="match status" value="1"/>
</dbReference>
<dbReference type="EMBL" id="LN890280">
    <property type="protein sequence ID" value="CUR50908.1"/>
    <property type="molecule type" value="Genomic_DNA"/>
</dbReference>
<keyword evidence="3" id="KW-0808">Transferase</keyword>
<dbReference type="GO" id="GO:0016740">
    <property type="term" value="F:transferase activity"/>
    <property type="evidence" value="ECO:0007669"/>
    <property type="project" value="UniProtKB-KW"/>
</dbReference>
<feature type="domain" description="Glycosyltransferase 2-like" evidence="2">
    <location>
        <begin position="26"/>
        <end position="118"/>
    </location>
</feature>
<dbReference type="InterPro" id="IPR029044">
    <property type="entry name" value="Nucleotide-diphossugar_trans"/>
</dbReference>
<dbReference type="AlphaFoldDB" id="A0A128A0N9"/>
<dbReference type="InterPro" id="IPR001173">
    <property type="entry name" value="Glyco_trans_2-like"/>
</dbReference>
<protein>
    <submittedName>
        <fullName evidence="3">Glycosyl transferase</fullName>
    </submittedName>
</protein>
<dbReference type="KEGG" id="ndv:NDEV_0143"/>
<dbReference type="Pfam" id="PF00535">
    <property type="entry name" value="Glycos_transf_2"/>
    <property type="match status" value="1"/>
</dbReference>
<evidence type="ECO:0000256" key="1">
    <source>
        <dbReference type="SAM" id="Coils"/>
    </source>
</evidence>
<accession>A0A128A0N9</accession>
<keyword evidence="1" id="KW-0175">Coiled coil</keyword>
<reference evidence="4" key="1">
    <citation type="submission" date="2015-10" db="EMBL/GenBank/DDBJ databases">
        <authorList>
            <person name="Lehtovirta-Morley L.E."/>
            <person name="Vieille C."/>
        </authorList>
    </citation>
    <scope>NUCLEOTIDE SEQUENCE [LARGE SCALE GENOMIC DNA]</scope>
</reference>
<dbReference type="CDD" id="cd00761">
    <property type="entry name" value="Glyco_tranf_GTA_type"/>
    <property type="match status" value="1"/>
</dbReference>